<feature type="compositionally biased region" description="Polar residues" evidence="2">
    <location>
        <begin position="195"/>
        <end position="209"/>
    </location>
</feature>
<organism evidence="3 4">
    <name type="scientific">Saitozyma podzolica</name>
    <dbReference type="NCBI Taxonomy" id="1890683"/>
    <lineage>
        <taxon>Eukaryota</taxon>
        <taxon>Fungi</taxon>
        <taxon>Dikarya</taxon>
        <taxon>Basidiomycota</taxon>
        <taxon>Agaricomycotina</taxon>
        <taxon>Tremellomycetes</taxon>
        <taxon>Tremellales</taxon>
        <taxon>Trimorphomycetaceae</taxon>
        <taxon>Saitozyma</taxon>
    </lineage>
</organism>
<feature type="region of interest" description="Disordered" evidence="2">
    <location>
        <begin position="437"/>
        <end position="470"/>
    </location>
</feature>
<evidence type="ECO:0000256" key="2">
    <source>
        <dbReference type="SAM" id="MobiDB-lite"/>
    </source>
</evidence>
<feature type="compositionally biased region" description="Polar residues" evidence="2">
    <location>
        <begin position="552"/>
        <end position="561"/>
    </location>
</feature>
<keyword evidence="1" id="KW-0175">Coiled coil</keyword>
<dbReference type="EMBL" id="RSCD01000021">
    <property type="protein sequence ID" value="RSH85139.1"/>
    <property type="molecule type" value="Genomic_DNA"/>
</dbReference>
<feature type="compositionally biased region" description="Low complexity" evidence="2">
    <location>
        <begin position="581"/>
        <end position="601"/>
    </location>
</feature>
<protein>
    <submittedName>
        <fullName evidence="3">Uncharacterized protein</fullName>
    </submittedName>
</protein>
<evidence type="ECO:0000313" key="3">
    <source>
        <dbReference type="EMBL" id="RSH85139.1"/>
    </source>
</evidence>
<feature type="coiled-coil region" evidence="1">
    <location>
        <begin position="254"/>
        <end position="288"/>
    </location>
</feature>
<evidence type="ECO:0000256" key="1">
    <source>
        <dbReference type="SAM" id="Coils"/>
    </source>
</evidence>
<dbReference type="AlphaFoldDB" id="A0A427Y233"/>
<feature type="compositionally biased region" description="Basic and acidic residues" evidence="2">
    <location>
        <begin position="802"/>
        <end position="815"/>
    </location>
</feature>
<dbReference type="OrthoDB" id="2592022at2759"/>
<name>A0A427Y233_9TREE</name>
<comment type="caution">
    <text evidence="3">The sequence shown here is derived from an EMBL/GenBank/DDBJ whole genome shotgun (WGS) entry which is preliminary data.</text>
</comment>
<feature type="region of interest" description="Disordered" evidence="2">
    <location>
        <begin position="798"/>
        <end position="823"/>
    </location>
</feature>
<feature type="coiled-coil region" evidence="1">
    <location>
        <begin position="702"/>
        <end position="729"/>
    </location>
</feature>
<feature type="region of interest" description="Disordered" evidence="2">
    <location>
        <begin position="184"/>
        <end position="228"/>
    </location>
</feature>
<keyword evidence="4" id="KW-1185">Reference proteome</keyword>
<proteinExistence type="predicted"/>
<feature type="coiled-coil region" evidence="1">
    <location>
        <begin position="96"/>
        <end position="165"/>
    </location>
</feature>
<feature type="region of interest" description="Disordered" evidence="2">
    <location>
        <begin position="537"/>
        <end position="626"/>
    </location>
</feature>
<reference evidence="3 4" key="1">
    <citation type="submission" date="2018-11" db="EMBL/GenBank/DDBJ databases">
        <title>Genome sequence of Saitozyma podzolica DSM 27192.</title>
        <authorList>
            <person name="Aliyu H."/>
            <person name="Gorte O."/>
            <person name="Ochsenreither K."/>
        </authorList>
    </citation>
    <scope>NUCLEOTIDE SEQUENCE [LARGE SCALE GENOMIC DNA]</scope>
    <source>
        <strain evidence="3 4">DSM 27192</strain>
    </source>
</reference>
<dbReference type="STRING" id="1890683.A0A427Y233"/>
<dbReference type="Proteomes" id="UP000279259">
    <property type="component" value="Unassembled WGS sequence"/>
</dbReference>
<feature type="coiled-coil region" evidence="1">
    <location>
        <begin position="485"/>
        <end position="512"/>
    </location>
</feature>
<evidence type="ECO:0000313" key="4">
    <source>
        <dbReference type="Proteomes" id="UP000279259"/>
    </source>
</evidence>
<gene>
    <name evidence="3" type="ORF">EHS25_004946</name>
</gene>
<accession>A0A427Y233</accession>
<feature type="compositionally biased region" description="Polar residues" evidence="2">
    <location>
        <begin position="440"/>
        <end position="449"/>
    </location>
</feature>
<sequence length="823" mass="90083">MSPPTPTAPPLSPSHPLIAELSALRNQLAQYQKQAHQSSIQLQGARLELALAKDQNAGLISAVESLKSEVNVLRSNPSPPSVPPQSTALSELSLAHRRLSAKLDLTESALESAQLELAATQHELARLAKDRESDRATINELRREKDEWDEELAWEQGERRNVEEQKKLVDLALKEYATLVHSLDPNAVPPELPTRSPSNILNATPSLTSDAKPATPQPESPASAPASTSAESISNLLVGQRGVHRLFEDFTSTLASREAEIRKLQAKVDAAEQSLSLVEEQLESERTLRVQCVEERDRVVRDDQSAAKVVERYMTFTQKAHATVHLHLDNLRIRSGATQATLRKEAVRLQKQLEGEVDRARKVREAVDELSEGLARESAGRRREVALRLKMVAEEEVRERRVEKWLDKVRRARAGAEGAVIEPDSLQTLLDEGVSAIAPNETTQETPSSRFRLFRKKSKQQLEPARGDDGEEASIARVLLAEELVNTLVADLQEETERRAELERQRVDWLAREAVEGVPAHDGDDGGLVFDVEHEEHEEHGANGRASIKGVEQSQPESTQPEPARLDSPAVLDLPTPSPSPNNSTLHSLTHSLASLRSSVPVAPPTPNTPLPSASGKRNPTFLSLSRRPPLADPVLLALLDGLHEVIEDARVDVEIARSDEERVYRGFEALLNVGKAGAVRGQDVLADATEYLSDRIDGDGWRRLEKRVEDVEHDVMSLQRAVHELAGELDKDDPDEYSGGSVWEGLGLKTVSPAQTRATSPNPLTSPLGNPLDGARRAGAGTVAMIGNVGRSFSASVIGAPRKEELGGGRGEDLLKEEDDVE</sequence>